<accession>A0A6A4H5J8</accession>
<dbReference type="OrthoDB" id="3365519at2759"/>
<evidence type="ECO:0000313" key="2">
    <source>
        <dbReference type="EMBL" id="KAE9392427.1"/>
    </source>
</evidence>
<name>A0A6A4H5J8_9AGAR</name>
<feature type="compositionally biased region" description="Polar residues" evidence="1">
    <location>
        <begin position="111"/>
        <end position="120"/>
    </location>
</feature>
<organism evidence="2 3">
    <name type="scientific">Gymnopus androsaceus JB14</name>
    <dbReference type="NCBI Taxonomy" id="1447944"/>
    <lineage>
        <taxon>Eukaryota</taxon>
        <taxon>Fungi</taxon>
        <taxon>Dikarya</taxon>
        <taxon>Basidiomycota</taxon>
        <taxon>Agaricomycotina</taxon>
        <taxon>Agaricomycetes</taxon>
        <taxon>Agaricomycetidae</taxon>
        <taxon>Agaricales</taxon>
        <taxon>Marasmiineae</taxon>
        <taxon>Omphalotaceae</taxon>
        <taxon>Gymnopus</taxon>
    </lineage>
</organism>
<feature type="compositionally biased region" description="Low complexity" evidence="1">
    <location>
        <begin position="317"/>
        <end position="336"/>
    </location>
</feature>
<dbReference type="AlphaFoldDB" id="A0A6A4H5J8"/>
<protein>
    <submittedName>
        <fullName evidence="2">Uncharacterized protein</fullName>
    </submittedName>
</protein>
<dbReference type="PANTHER" id="PTHR48148">
    <property type="entry name" value="KERATINOCYTE PROLINE-RICH PROTEIN"/>
    <property type="match status" value="1"/>
</dbReference>
<dbReference type="EMBL" id="ML769596">
    <property type="protein sequence ID" value="KAE9392427.1"/>
    <property type="molecule type" value="Genomic_DNA"/>
</dbReference>
<dbReference type="Proteomes" id="UP000799118">
    <property type="component" value="Unassembled WGS sequence"/>
</dbReference>
<sequence>MPMNANMQTLKDTRRRSVLQKEKEKGVPAPQKQQQYYGNGNANGNGMNGSAKQMSYPAPSHNIHPAAAAAGPSSSSPPPAPSSSSHRTLTKSRPSNQQRPTPPVSPEQAPRSRTSIINASTRKHSPPPAPSTTQNHSPPRPSAGPVITPQEFEHSSRRVAIPMDEDPFARSGGVRMLSPFSQENDVSVGLPLEADSAPASPPARAPREVERPAPTPLQAQQAVPDEKDLPIPQRASPEEGDDSFLLGNTGAGEYVEAGSEENVAVPTPPDLVSETDLLRDLEKDDDDENDSIPDPGIDTDNAATDNASDSTPPPPELRASAPVPAPSASQSYQAARSLRRGDPITKPALSSHPLPIHKTLPLREDRPAEPFPLALFVSEPSLLRALLAFLSYFDWCNLVNVTKEVKEMFFGAAGDDAKGKGKGKGVLGSALKEEVLERFLRTVGYVRWGDGGESEPIVISIRDLHSYMLGVTLPTFEYARIADLVNQQKNILPTLRDPAIAEKAKLMVSATRAYNRVLLRLRAQAERRDIPTLSRQRAPPRSQPGPSRSSSRAPSPTFSVSHVGHGPRSVAHGSNGRELSSQSQSTFRSPLFRVNRAPLLRVFVPSPEGDWLSDASVLECEAELKRSNALKMMRLGDVVWDLAVGEEGNAGRLIWDGSYLIDLDYTYSPIGDLPKYVPGLAFPPSYFHRIIRTGASSSTATSNPIIRIDLSPWGPEVAANLQLLQDRVRTETPQGSYHNVVRWVHRSHSTSDLPEHRVTAEHLFVLVLLPPPHKHVFPSPTAPTLLTPGGTVKLWWRRRARTRHWRICRIGVARARFRRGQGVTYP</sequence>
<feature type="region of interest" description="Disordered" evidence="1">
    <location>
        <begin position="529"/>
        <end position="584"/>
    </location>
</feature>
<feature type="compositionally biased region" description="Low complexity" evidence="1">
    <location>
        <begin position="292"/>
        <end position="310"/>
    </location>
</feature>
<feature type="region of interest" description="Disordered" evidence="1">
    <location>
        <begin position="1"/>
        <end position="357"/>
    </location>
</feature>
<feature type="compositionally biased region" description="Low complexity" evidence="1">
    <location>
        <begin position="534"/>
        <end position="556"/>
    </location>
</feature>
<gene>
    <name evidence="2" type="ORF">BT96DRAFT_274578</name>
</gene>
<reference evidence="2" key="1">
    <citation type="journal article" date="2019" name="Environ. Microbiol.">
        <title>Fungal ecological strategies reflected in gene transcription - a case study of two litter decomposers.</title>
        <authorList>
            <person name="Barbi F."/>
            <person name="Kohler A."/>
            <person name="Barry K."/>
            <person name="Baskaran P."/>
            <person name="Daum C."/>
            <person name="Fauchery L."/>
            <person name="Ihrmark K."/>
            <person name="Kuo A."/>
            <person name="LaButti K."/>
            <person name="Lipzen A."/>
            <person name="Morin E."/>
            <person name="Grigoriev I.V."/>
            <person name="Henrissat B."/>
            <person name="Lindahl B."/>
            <person name="Martin F."/>
        </authorList>
    </citation>
    <scope>NUCLEOTIDE SEQUENCE</scope>
    <source>
        <strain evidence="2">JB14</strain>
    </source>
</reference>
<feature type="compositionally biased region" description="Polar residues" evidence="1">
    <location>
        <begin position="1"/>
        <end position="10"/>
    </location>
</feature>
<dbReference type="PANTHER" id="PTHR48148:SF2">
    <property type="entry name" value="PA14 DOMAIN-CONTAINING PROTEIN"/>
    <property type="match status" value="1"/>
</dbReference>
<proteinExistence type="predicted"/>
<evidence type="ECO:0000313" key="3">
    <source>
        <dbReference type="Proteomes" id="UP000799118"/>
    </source>
</evidence>
<evidence type="ECO:0000256" key="1">
    <source>
        <dbReference type="SAM" id="MobiDB-lite"/>
    </source>
</evidence>
<keyword evidence="3" id="KW-1185">Reference proteome</keyword>
<feature type="compositionally biased region" description="Low complexity" evidence="1">
    <location>
        <begin position="57"/>
        <end position="74"/>
    </location>
</feature>